<reference evidence="1 2" key="1">
    <citation type="submission" date="2020-02" db="EMBL/GenBank/DDBJ databases">
        <title>Complete genome sequence of Flavobacteriaceae bacterium.</title>
        <authorList>
            <person name="Kim S.-J."/>
            <person name="Kim Y.-S."/>
            <person name="Kim K.-H."/>
        </authorList>
    </citation>
    <scope>NUCLEOTIDE SEQUENCE [LARGE SCALE GENOMIC DNA]</scope>
    <source>
        <strain evidence="1 2">RR4-40</strain>
    </source>
</reference>
<gene>
    <name evidence="1" type="ORF">G5B37_11220</name>
</gene>
<dbReference type="RefSeq" id="WP_164680123.1">
    <property type="nucleotide sequence ID" value="NZ_CP049057.1"/>
</dbReference>
<dbReference type="KEGG" id="mgel:G5B37_11220"/>
<organism evidence="1 2">
    <name type="scientific">Rasiella rasia</name>
    <dbReference type="NCBI Taxonomy" id="2744027"/>
    <lineage>
        <taxon>Bacteria</taxon>
        <taxon>Pseudomonadati</taxon>
        <taxon>Bacteroidota</taxon>
        <taxon>Flavobacteriia</taxon>
        <taxon>Flavobacteriales</taxon>
        <taxon>Flavobacteriaceae</taxon>
        <taxon>Rasiella</taxon>
    </lineage>
</organism>
<accession>A0A6G6GQW9</accession>
<sequence>MTTKYPNIPALPISDMVFLKKLIPHREPIILIDTLQYHDENTLIASFTIPKEHLFVSDKTFSEAGLLEHMAQCVALHTGFTGFAKNEPPRIGYIGAIKSAQLSELPRIGDTVTTEVVITYSAMDMSLVKIKSLIASKHIATAEMSTILAPDTQ</sequence>
<keyword evidence="2" id="KW-1185">Reference proteome</keyword>
<evidence type="ECO:0000313" key="1">
    <source>
        <dbReference type="EMBL" id="QIE60111.1"/>
    </source>
</evidence>
<dbReference type="EMBL" id="CP049057">
    <property type="protein sequence ID" value="QIE60111.1"/>
    <property type="molecule type" value="Genomic_DNA"/>
</dbReference>
<protein>
    <submittedName>
        <fullName evidence="1">Uncharacterized protein</fullName>
    </submittedName>
</protein>
<dbReference type="InterPro" id="IPR029069">
    <property type="entry name" value="HotDog_dom_sf"/>
</dbReference>
<dbReference type="SUPFAM" id="SSF54637">
    <property type="entry name" value="Thioesterase/thiol ester dehydrase-isomerase"/>
    <property type="match status" value="1"/>
</dbReference>
<dbReference type="InterPro" id="IPR016776">
    <property type="entry name" value="ApeP-like_dehydratase"/>
</dbReference>
<dbReference type="AlphaFoldDB" id="A0A6G6GQW9"/>
<dbReference type="Proteomes" id="UP000505306">
    <property type="component" value="Chromosome"/>
</dbReference>
<dbReference type="Gene3D" id="3.10.129.10">
    <property type="entry name" value="Hotdog Thioesterase"/>
    <property type="match status" value="1"/>
</dbReference>
<name>A0A6G6GQW9_9FLAO</name>
<proteinExistence type="predicted"/>
<dbReference type="Pfam" id="PF22817">
    <property type="entry name" value="ApeP-like"/>
    <property type="match status" value="1"/>
</dbReference>
<evidence type="ECO:0000313" key="2">
    <source>
        <dbReference type="Proteomes" id="UP000505306"/>
    </source>
</evidence>